<dbReference type="SUPFAM" id="SSF48452">
    <property type="entry name" value="TPR-like"/>
    <property type="match status" value="1"/>
</dbReference>
<evidence type="ECO:0008006" key="7">
    <source>
        <dbReference type="Google" id="ProtNLM"/>
    </source>
</evidence>
<dbReference type="Pfam" id="PF07719">
    <property type="entry name" value="TPR_2"/>
    <property type="match status" value="1"/>
</dbReference>
<evidence type="ECO:0000313" key="6">
    <source>
        <dbReference type="Proteomes" id="UP000027186"/>
    </source>
</evidence>
<name>A0A060DRD2_9PROT</name>
<geneLocation type="plasmid" evidence="5 6">
    <name>AbAZ39_p1</name>
</geneLocation>
<dbReference type="SMART" id="SM00028">
    <property type="entry name" value="TPR"/>
    <property type="match status" value="1"/>
</dbReference>
<dbReference type="EMBL" id="CP007794">
    <property type="protein sequence ID" value="AIB13509.1"/>
    <property type="molecule type" value="Genomic_DNA"/>
</dbReference>
<reference evidence="5 6" key="1">
    <citation type="journal article" date="2014" name="Genome Announc.">
        <title>Complete Genome Sequence of the Model Rhizosphere Strain Azospirillum brasilense Az39, Successfully Applied in Agriculture.</title>
        <authorList>
            <person name="Rivera D."/>
            <person name="Revale S."/>
            <person name="Molina R."/>
            <person name="Gualpa J."/>
            <person name="Puente M."/>
            <person name="Maroniche G."/>
            <person name="Paris G."/>
            <person name="Baker D."/>
            <person name="Clavijo B."/>
            <person name="McLay K."/>
            <person name="Spaepen S."/>
            <person name="Perticari A."/>
            <person name="Vazquez M."/>
            <person name="Wisniewski-Dye F."/>
            <person name="Watkins C."/>
            <person name="Martinez-Abarca F."/>
            <person name="Vanderleyden J."/>
            <person name="Cassan F."/>
        </authorList>
    </citation>
    <scope>NUCLEOTIDE SEQUENCE [LARGE SCALE GENOMIC DNA]</scope>
    <source>
        <strain evidence="5 6">Az39</strain>
        <plasmid evidence="5">AbAZ39_p1</plasmid>
    </source>
</reference>
<feature type="compositionally biased region" description="Basic and acidic residues" evidence="4">
    <location>
        <begin position="149"/>
        <end position="162"/>
    </location>
</feature>
<feature type="region of interest" description="Disordered" evidence="4">
    <location>
        <begin position="131"/>
        <end position="170"/>
    </location>
</feature>
<dbReference type="KEGG" id="abq:ABAZ39_16330"/>
<dbReference type="Gene3D" id="1.25.40.10">
    <property type="entry name" value="Tetratricopeptide repeat domain"/>
    <property type="match status" value="1"/>
</dbReference>
<organism evidence="5 6">
    <name type="scientific">Azospirillum argentinense</name>
    <dbReference type="NCBI Taxonomy" id="2970906"/>
    <lineage>
        <taxon>Bacteria</taxon>
        <taxon>Pseudomonadati</taxon>
        <taxon>Pseudomonadota</taxon>
        <taxon>Alphaproteobacteria</taxon>
        <taxon>Rhodospirillales</taxon>
        <taxon>Azospirillaceae</taxon>
        <taxon>Azospirillum</taxon>
    </lineage>
</organism>
<keyword evidence="1" id="KW-0677">Repeat</keyword>
<evidence type="ECO:0000256" key="2">
    <source>
        <dbReference type="ARBA" id="ARBA00022803"/>
    </source>
</evidence>
<evidence type="ECO:0000256" key="4">
    <source>
        <dbReference type="SAM" id="MobiDB-lite"/>
    </source>
</evidence>
<dbReference type="PROSITE" id="PS50293">
    <property type="entry name" value="TPR_REGION"/>
    <property type="match status" value="1"/>
</dbReference>
<dbReference type="InterPro" id="IPR013105">
    <property type="entry name" value="TPR_2"/>
</dbReference>
<feature type="repeat" description="TPR" evidence="3">
    <location>
        <begin position="81"/>
        <end position="114"/>
    </location>
</feature>
<dbReference type="RefSeq" id="WP_051658172.1">
    <property type="nucleotide sequence ID" value="NZ_CP007794.1"/>
</dbReference>
<proteinExistence type="predicted"/>
<dbReference type="InterPro" id="IPR011990">
    <property type="entry name" value="TPR-like_helical_dom_sf"/>
</dbReference>
<dbReference type="AlphaFoldDB" id="A0A060DRD2"/>
<gene>
    <name evidence="5" type="ORF">ABAZ39_16330</name>
</gene>
<evidence type="ECO:0000313" key="5">
    <source>
        <dbReference type="EMBL" id="AIB13509.1"/>
    </source>
</evidence>
<feature type="compositionally biased region" description="Acidic residues" evidence="4">
    <location>
        <begin position="138"/>
        <end position="148"/>
    </location>
</feature>
<dbReference type="Proteomes" id="UP000027186">
    <property type="component" value="Plasmid AbAZ39_p1"/>
</dbReference>
<protein>
    <recommendedName>
        <fullName evidence="7">Ca-activated chloride channel family protein</fullName>
    </recommendedName>
</protein>
<keyword evidence="2 3" id="KW-0802">TPR repeat</keyword>
<dbReference type="InterPro" id="IPR019734">
    <property type="entry name" value="TPR_rpt"/>
</dbReference>
<sequence length="212" mass="23021">MRNAMVGILAIVLLSLAGATLLLGWKDLWTTPDQRGRWLMERGRYAEAADAFIDPMWRGVALMKAGNFKDAASQFAGIDTADAAYDQGNALVMRGKYDDAVARYDRALALMPGWADAEANRTLARLRADRVRAKGGDDGDTEDDPDDVVYDRTKKDGGKDTEASGGAPMSDEAIRALWLKRVQTQPADFLRARFAYQLQAAPEPGTAPGGVP</sequence>
<accession>A0A060DRD2</accession>
<evidence type="ECO:0000256" key="3">
    <source>
        <dbReference type="PROSITE-ProRule" id="PRU00339"/>
    </source>
</evidence>
<dbReference type="PROSITE" id="PS50005">
    <property type="entry name" value="TPR"/>
    <property type="match status" value="1"/>
</dbReference>
<keyword evidence="5" id="KW-0614">Plasmid</keyword>
<evidence type="ECO:0000256" key="1">
    <source>
        <dbReference type="ARBA" id="ARBA00022737"/>
    </source>
</evidence>